<keyword evidence="3" id="KW-1185">Reference proteome</keyword>
<name>A0ABQ9ZM04_9CRUS</name>
<comment type="caution">
    <text evidence="2">The sequence shown here is derived from an EMBL/GenBank/DDBJ whole genome shotgun (WGS) entry which is preliminary data.</text>
</comment>
<evidence type="ECO:0000256" key="1">
    <source>
        <dbReference type="SAM" id="MobiDB-lite"/>
    </source>
</evidence>
<organism evidence="2 3">
    <name type="scientific">Daphnia magna</name>
    <dbReference type="NCBI Taxonomy" id="35525"/>
    <lineage>
        <taxon>Eukaryota</taxon>
        <taxon>Metazoa</taxon>
        <taxon>Ecdysozoa</taxon>
        <taxon>Arthropoda</taxon>
        <taxon>Crustacea</taxon>
        <taxon>Branchiopoda</taxon>
        <taxon>Diplostraca</taxon>
        <taxon>Cladocera</taxon>
        <taxon>Anomopoda</taxon>
        <taxon>Daphniidae</taxon>
        <taxon>Daphnia</taxon>
    </lineage>
</organism>
<dbReference type="EMBL" id="JAOYFB010000004">
    <property type="protein sequence ID" value="KAK4013494.1"/>
    <property type="molecule type" value="Genomic_DNA"/>
</dbReference>
<dbReference type="Proteomes" id="UP001234178">
    <property type="component" value="Unassembled WGS sequence"/>
</dbReference>
<protein>
    <submittedName>
        <fullName evidence="2">Uncharacterized protein</fullName>
    </submittedName>
</protein>
<evidence type="ECO:0000313" key="2">
    <source>
        <dbReference type="EMBL" id="KAK4013494.1"/>
    </source>
</evidence>
<feature type="region of interest" description="Disordered" evidence="1">
    <location>
        <begin position="99"/>
        <end position="120"/>
    </location>
</feature>
<proteinExistence type="predicted"/>
<gene>
    <name evidence="2" type="ORF">OUZ56_026048</name>
</gene>
<evidence type="ECO:0000313" key="3">
    <source>
        <dbReference type="Proteomes" id="UP001234178"/>
    </source>
</evidence>
<feature type="compositionally biased region" description="Low complexity" evidence="1">
    <location>
        <begin position="99"/>
        <end position="115"/>
    </location>
</feature>
<sequence length="162" mass="17973">MLVLRDILVLPLDSHPQLPFRLPLQIYRHELLEEQRLEPSHLSVVLQFVIRRGYVNILVLPVIRSGVSRLKAYNPFVGSTLERDVDSPCQIWNIGWSAMSSSSSKNGSQSSSGSSRDCRLGDPPTLNPLRPCFTVVASCGVLNVLGRRPSRGFLPLKLPASD</sequence>
<accession>A0ABQ9ZM04</accession>
<reference evidence="2 3" key="1">
    <citation type="journal article" date="2023" name="Nucleic Acids Res.">
        <title>The hologenome of Daphnia magna reveals possible DNA methylation and microbiome-mediated evolution of the host genome.</title>
        <authorList>
            <person name="Chaturvedi A."/>
            <person name="Li X."/>
            <person name="Dhandapani V."/>
            <person name="Marshall H."/>
            <person name="Kissane S."/>
            <person name="Cuenca-Cambronero M."/>
            <person name="Asole G."/>
            <person name="Calvet F."/>
            <person name="Ruiz-Romero M."/>
            <person name="Marangio P."/>
            <person name="Guigo R."/>
            <person name="Rago D."/>
            <person name="Mirbahai L."/>
            <person name="Eastwood N."/>
            <person name="Colbourne J.K."/>
            <person name="Zhou J."/>
            <person name="Mallon E."/>
            <person name="Orsini L."/>
        </authorList>
    </citation>
    <scope>NUCLEOTIDE SEQUENCE [LARGE SCALE GENOMIC DNA]</scope>
    <source>
        <strain evidence="2">LRV0_1</strain>
    </source>
</reference>